<keyword evidence="1" id="KW-1133">Transmembrane helix</keyword>
<dbReference type="OrthoDB" id="1929791at2759"/>
<protein>
    <submittedName>
        <fullName evidence="2">Elongation defective 1 family protein</fullName>
    </submittedName>
</protein>
<dbReference type="EMBL" id="BKCP01000558">
    <property type="protein sequence ID" value="GER25826.1"/>
    <property type="molecule type" value="Genomic_DNA"/>
</dbReference>
<dbReference type="GO" id="GO:0009737">
    <property type="term" value="P:response to abscisic acid"/>
    <property type="evidence" value="ECO:0007669"/>
    <property type="project" value="InterPro"/>
</dbReference>
<dbReference type="Proteomes" id="UP000325081">
    <property type="component" value="Unassembled WGS sequence"/>
</dbReference>
<dbReference type="PANTHER" id="PTHR46701:SF6">
    <property type="entry name" value="GLYCOSYLTRANSFERASE FAMILY 92 PROTEIN"/>
    <property type="match status" value="1"/>
</dbReference>
<evidence type="ECO:0000256" key="1">
    <source>
        <dbReference type="SAM" id="Phobius"/>
    </source>
</evidence>
<reference evidence="3" key="1">
    <citation type="journal article" date="2019" name="Curr. Biol.">
        <title>Genome Sequence of Striga asiatica Provides Insight into the Evolution of Plant Parasitism.</title>
        <authorList>
            <person name="Yoshida S."/>
            <person name="Kim S."/>
            <person name="Wafula E.K."/>
            <person name="Tanskanen J."/>
            <person name="Kim Y.M."/>
            <person name="Honaas L."/>
            <person name="Yang Z."/>
            <person name="Spallek T."/>
            <person name="Conn C.E."/>
            <person name="Ichihashi Y."/>
            <person name="Cheong K."/>
            <person name="Cui S."/>
            <person name="Der J.P."/>
            <person name="Gundlach H."/>
            <person name="Jiao Y."/>
            <person name="Hori C."/>
            <person name="Ishida J.K."/>
            <person name="Kasahara H."/>
            <person name="Kiba T."/>
            <person name="Kim M.S."/>
            <person name="Koo N."/>
            <person name="Laohavisit A."/>
            <person name="Lee Y.H."/>
            <person name="Lumba S."/>
            <person name="McCourt P."/>
            <person name="Mortimer J.C."/>
            <person name="Mutuku J.M."/>
            <person name="Nomura T."/>
            <person name="Sasaki-Sekimoto Y."/>
            <person name="Seto Y."/>
            <person name="Wang Y."/>
            <person name="Wakatake T."/>
            <person name="Sakakibara H."/>
            <person name="Demura T."/>
            <person name="Yamaguchi S."/>
            <person name="Yoneyama K."/>
            <person name="Manabe R.I."/>
            <person name="Nelson D.C."/>
            <person name="Schulman A.H."/>
            <person name="Timko M.P."/>
            <person name="dePamphilis C.W."/>
            <person name="Choi D."/>
            <person name="Shirasu K."/>
        </authorList>
    </citation>
    <scope>NUCLEOTIDE SEQUENCE [LARGE SCALE GENOMIC DNA]</scope>
    <source>
        <strain evidence="3">cv. UVA1</strain>
    </source>
</reference>
<name>A0A5A7NZ77_STRAF</name>
<evidence type="ECO:0000313" key="2">
    <source>
        <dbReference type="EMBL" id="GER25826.1"/>
    </source>
</evidence>
<evidence type="ECO:0000313" key="3">
    <source>
        <dbReference type="Proteomes" id="UP000325081"/>
    </source>
</evidence>
<dbReference type="AlphaFoldDB" id="A0A5A7NZ77"/>
<keyword evidence="3" id="KW-1185">Reference proteome</keyword>
<gene>
    <name evidence="2" type="ORF">STAS_01419</name>
</gene>
<keyword evidence="1" id="KW-0472">Membrane</keyword>
<dbReference type="GO" id="GO:0030244">
    <property type="term" value="P:cellulose biosynthetic process"/>
    <property type="evidence" value="ECO:0007669"/>
    <property type="project" value="InterPro"/>
</dbReference>
<dbReference type="PANTHER" id="PTHR46701">
    <property type="entry name" value="GLYCOSYLTRANSFERASE-LIKE KOBITO 1"/>
    <property type="match status" value="1"/>
</dbReference>
<dbReference type="InterPro" id="IPR044224">
    <property type="entry name" value="KOBITO1-like"/>
</dbReference>
<feature type="transmembrane region" description="Helical" evidence="1">
    <location>
        <begin position="6"/>
        <end position="24"/>
    </location>
</feature>
<comment type="caution">
    <text evidence="2">The sequence shown here is derived from an EMBL/GenBank/DDBJ whole genome shotgun (WGS) entry which is preliminary data.</text>
</comment>
<keyword evidence="1" id="KW-0812">Transmembrane</keyword>
<sequence length="332" mass="38166">MVGRDYLRYFCAFIILLSVGLLALKFQLTDPINRDTNSERPILVPLRRQPPVGADPSKSSRPVDAQTVPFPYFRDPEYENGSGLDPKICITTTTSAGLEQIVPWIFYHKIVGISNFFLFVEGQAALPEVYSALNSIPGVKLINRTQEFVKQQSSSRIWNEPWLTPFFNKPCTHELFVRQTLNMESAIDMARKAGMDWIIHLDTDELMHPAGTREYSVRKFLSAVPRDVDTVIFPNYESAVEREDVKEPFTEVTMFKKNLNHLPGETYLVNSKEVYHGNPYYFLTYGNGKSAARVQDHLRPSGAHRWDNYMKTPVYCDSSRYLFQIMRVFGEL</sequence>
<organism evidence="2 3">
    <name type="scientific">Striga asiatica</name>
    <name type="common">Asiatic witchweed</name>
    <name type="synonym">Buchnera asiatica</name>
    <dbReference type="NCBI Taxonomy" id="4170"/>
    <lineage>
        <taxon>Eukaryota</taxon>
        <taxon>Viridiplantae</taxon>
        <taxon>Streptophyta</taxon>
        <taxon>Embryophyta</taxon>
        <taxon>Tracheophyta</taxon>
        <taxon>Spermatophyta</taxon>
        <taxon>Magnoliopsida</taxon>
        <taxon>eudicotyledons</taxon>
        <taxon>Gunneridae</taxon>
        <taxon>Pentapetalae</taxon>
        <taxon>asterids</taxon>
        <taxon>lamiids</taxon>
        <taxon>Lamiales</taxon>
        <taxon>Orobanchaceae</taxon>
        <taxon>Buchnereae</taxon>
        <taxon>Striga</taxon>
    </lineage>
</organism>
<accession>A0A5A7NZ77</accession>
<proteinExistence type="predicted"/>